<dbReference type="EMBL" id="KZ293670">
    <property type="protein sequence ID" value="PBK89002.1"/>
    <property type="molecule type" value="Genomic_DNA"/>
</dbReference>
<sequence length="464" mass="52712">MDSPLGSSQISPEEVYQPLLALGLPPTVTLQQFTRLYRGPLADILVFLSKSVLGKMDVVKARGHIHGMKTDGKAKPHRIKDFISEDRSRFRLTGTKKSYVLYQKELDELLVAAEETQHKISYLRNQLHNSRNTAFLLTVLEEKESTRRNRIEEMTALLRRLKEALDQRQSSQLSVSLPPEIDRMQMSRRRKTHSRDALTNTEAYCVALSRVALPGRPQMNQDYISRLKIMMQKHLSSRDAQIDTTIANVVRWARKRGHEKVKYRSTLRNTDMVSDADLDQTESHVRNCEAVLQGFCQHSASLLSAINPHIQFMAAFRFSAIQVLGESLGNRAYPRGYLDDQQRLLVQQVSSDSAMDNEAFVQNTKQTLKASQAVNVPKLLQDLEHLMLSIDKRRRITALAPSLPLSIASYEESILRHRTDCQEIEDGTPKLLKRKLAKANMGAGLVKDIEILLDEAKFIVGRST</sequence>
<keyword evidence="2" id="KW-1185">Reference proteome</keyword>
<dbReference type="AlphaFoldDB" id="A0A2H3DC62"/>
<dbReference type="STRING" id="47427.A0A2H3DC62"/>
<dbReference type="Proteomes" id="UP000217790">
    <property type="component" value="Unassembled WGS sequence"/>
</dbReference>
<dbReference type="InParanoid" id="A0A2H3DC62"/>
<organism evidence="1 2">
    <name type="scientific">Armillaria gallica</name>
    <name type="common">Bulbous honey fungus</name>
    <name type="synonym">Armillaria bulbosa</name>
    <dbReference type="NCBI Taxonomy" id="47427"/>
    <lineage>
        <taxon>Eukaryota</taxon>
        <taxon>Fungi</taxon>
        <taxon>Dikarya</taxon>
        <taxon>Basidiomycota</taxon>
        <taxon>Agaricomycotina</taxon>
        <taxon>Agaricomycetes</taxon>
        <taxon>Agaricomycetidae</taxon>
        <taxon>Agaricales</taxon>
        <taxon>Marasmiineae</taxon>
        <taxon>Physalacriaceae</taxon>
        <taxon>Armillaria</taxon>
    </lineage>
</organism>
<evidence type="ECO:0000313" key="1">
    <source>
        <dbReference type="EMBL" id="PBK89002.1"/>
    </source>
</evidence>
<reference evidence="2" key="1">
    <citation type="journal article" date="2017" name="Nat. Ecol. Evol.">
        <title>Genome expansion and lineage-specific genetic innovations in the forest pathogenic fungi Armillaria.</title>
        <authorList>
            <person name="Sipos G."/>
            <person name="Prasanna A.N."/>
            <person name="Walter M.C."/>
            <person name="O'Connor E."/>
            <person name="Balint B."/>
            <person name="Krizsan K."/>
            <person name="Kiss B."/>
            <person name="Hess J."/>
            <person name="Varga T."/>
            <person name="Slot J."/>
            <person name="Riley R."/>
            <person name="Boka B."/>
            <person name="Rigling D."/>
            <person name="Barry K."/>
            <person name="Lee J."/>
            <person name="Mihaltcheva S."/>
            <person name="LaButti K."/>
            <person name="Lipzen A."/>
            <person name="Waldron R."/>
            <person name="Moloney N.M."/>
            <person name="Sperisen C."/>
            <person name="Kredics L."/>
            <person name="Vagvoelgyi C."/>
            <person name="Patrignani A."/>
            <person name="Fitzpatrick D."/>
            <person name="Nagy I."/>
            <person name="Doyle S."/>
            <person name="Anderson J.B."/>
            <person name="Grigoriev I.V."/>
            <person name="Gueldener U."/>
            <person name="Muensterkoetter M."/>
            <person name="Nagy L.G."/>
        </authorList>
    </citation>
    <scope>NUCLEOTIDE SEQUENCE [LARGE SCALE GENOMIC DNA]</scope>
    <source>
        <strain evidence="2">Ar21-2</strain>
    </source>
</reference>
<dbReference type="OrthoDB" id="3256901at2759"/>
<name>A0A2H3DC62_ARMGA</name>
<accession>A0A2H3DC62</accession>
<proteinExistence type="predicted"/>
<protein>
    <submittedName>
        <fullName evidence="1">Uncharacterized protein</fullName>
    </submittedName>
</protein>
<dbReference type="OMA" id="AECNEAN"/>
<evidence type="ECO:0000313" key="2">
    <source>
        <dbReference type="Proteomes" id="UP000217790"/>
    </source>
</evidence>
<gene>
    <name evidence="1" type="ORF">ARMGADRAFT_1033590</name>
</gene>